<protein>
    <submittedName>
        <fullName evidence="1">Uncharacterized protein</fullName>
    </submittedName>
</protein>
<dbReference type="EMBL" id="JAVIDL010000029">
    <property type="protein sequence ID" value="MDQ8936637.1"/>
    <property type="molecule type" value="Genomic_DNA"/>
</dbReference>
<comment type="caution">
    <text evidence="1">The sequence shown here is derived from an EMBL/GenBank/DDBJ whole genome shotgun (WGS) entry which is preliminary data.</text>
</comment>
<sequence>MKKEPNKTGLKRTVWLFEREILEKLEKTNLKDHHKVLKFNLFSMEYELKPKFDNGRADAILMRDTANHWLRMWFIAFQTCTGEHLKTKV</sequence>
<dbReference type="AlphaFoldDB" id="A0AAW8JAR7"/>
<evidence type="ECO:0000313" key="2">
    <source>
        <dbReference type="Proteomes" id="UP001243844"/>
    </source>
</evidence>
<organism evidence="1 2">
    <name type="scientific">Acinetobacter rudis</name>
    <dbReference type="NCBI Taxonomy" id="632955"/>
    <lineage>
        <taxon>Bacteria</taxon>
        <taxon>Pseudomonadati</taxon>
        <taxon>Pseudomonadota</taxon>
        <taxon>Gammaproteobacteria</taxon>
        <taxon>Moraxellales</taxon>
        <taxon>Moraxellaceae</taxon>
        <taxon>Acinetobacter</taxon>
    </lineage>
</organism>
<gene>
    <name evidence="1" type="ORF">RFH47_13010</name>
</gene>
<accession>A0AAW8JAR7</accession>
<evidence type="ECO:0000313" key="1">
    <source>
        <dbReference type="EMBL" id="MDQ8936637.1"/>
    </source>
</evidence>
<proteinExistence type="predicted"/>
<reference evidence="1" key="1">
    <citation type="submission" date="2023-08" db="EMBL/GenBank/DDBJ databases">
        <title>Emergence of clinically-relevant ST2 carbapenem-resistant Acinetobacter baumannii strains in hospital sewages in Zhejiang, East of China.</title>
        <authorList>
            <person name="Kaichao C."/>
            <person name="Zhang R."/>
        </authorList>
    </citation>
    <scope>NUCLEOTIDE SEQUENCE</scope>
    <source>
        <strain evidence="1">M-RB-37</strain>
    </source>
</reference>
<dbReference type="Proteomes" id="UP001243844">
    <property type="component" value="Unassembled WGS sequence"/>
</dbReference>
<name>A0AAW8JAR7_9GAMM</name>
<dbReference type="RefSeq" id="WP_308981836.1">
    <property type="nucleotide sequence ID" value="NZ_JAVIDL010000029.1"/>
</dbReference>